<dbReference type="NCBIfam" id="NF006944">
    <property type="entry name" value="PRK09426.1"/>
    <property type="match status" value="1"/>
</dbReference>
<dbReference type="PROSITE" id="PS51332">
    <property type="entry name" value="B12_BINDING"/>
    <property type="match status" value="1"/>
</dbReference>
<dbReference type="PROSITE" id="PS00544">
    <property type="entry name" value="METMALONYL_COA_MUTASE"/>
    <property type="match status" value="1"/>
</dbReference>
<dbReference type="InterPro" id="IPR006158">
    <property type="entry name" value="Cobalamin-bd"/>
</dbReference>
<evidence type="ECO:0000256" key="4">
    <source>
        <dbReference type="ARBA" id="ARBA00022628"/>
    </source>
</evidence>
<keyword evidence="5" id="KW-0479">Metal-binding</keyword>
<dbReference type="PANTHER" id="PTHR48101:SF4">
    <property type="entry name" value="METHYLMALONYL-COA MUTASE, MITOCHONDRIAL"/>
    <property type="match status" value="1"/>
</dbReference>
<dbReference type="InterPro" id="IPR058549">
    <property type="entry name" value="MeMalonylCoA_mutase_a/b_site"/>
</dbReference>
<dbReference type="Pfam" id="PF01642">
    <property type="entry name" value="MM_CoA_mutase"/>
    <property type="match status" value="1"/>
</dbReference>
<evidence type="ECO:0000256" key="7">
    <source>
        <dbReference type="ARBA" id="ARBA00023285"/>
    </source>
</evidence>
<feature type="domain" description="B12-binding" evidence="8">
    <location>
        <begin position="581"/>
        <end position="713"/>
    </location>
</feature>
<reference evidence="9 10" key="1">
    <citation type="journal article" date="2019" name="Int. J. Syst. Evol. Microbiol.">
        <title>The Global Catalogue of Microorganisms (GCM) 10K type strain sequencing project: providing services to taxonomists for standard genome sequencing and annotation.</title>
        <authorList>
            <consortium name="The Broad Institute Genomics Platform"/>
            <consortium name="The Broad Institute Genome Sequencing Center for Infectious Disease"/>
            <person name="Wu L."/>
            <person name="Ma J."/>
        </authorList>
    </citation>
    <scope>NUCLEOTIDE SEQUENCE [LARGE SCALE GENOMIC DNA]</scope>
    <source>
        <strain evidence="9 10">JCM 15115</strain>
    </source>
</reference>
<dbReference type="PANTHER" id="PTHR48101">
    <property type="entry name" value="METHYLMALONYL-COA MUTASE, MITOCHONDRIAL-RELATED"/>
    <property type="match status" value="1"/>
</dbReference>
<dbReference type="EC" id="5.4.99.2" evidence="3"/>
<dbReference type="Gene3D" id="3.20.20.240">
    <property type="entry name" value="Methylmalonyl-CoA mutase"/>
    <property type="match status" value="1"/>
</dbReference>
<organism evidence="9 10">
    <name type="scientific">Paenochrobactrum glaciei</name>
    <dbReference type="NCBI Taxonomy" id="486407"/>
    <lineage>
        <taxon>Bacteria</taxon>
        <taxon>Pseudomonadati</taxon>
        <taxon>Pseudomonadota</taxon>
        <taxon>Alphaproteobacteria</taxon>
        <taxon>Hyphomicrobiales</taxon>
        <taxon>Brucellaceae</taxon>
        <taxon>Paenochrobactrum</taxon>
    </lineage>
</organism>
<evidence type="ECO:0000259" key="8">
    <source>
        <dbReference type="PROSITE" id="PS51332"/>
    </source>
</evidence>
<dbReference type="Proteomes" id="UP001424441">
    <property type="component" value="Unassembled WGS sequence"/>
</dbReference>
<keyword evidence="10" id="KW-1185">Reference proteome</keyword>
<dbReference type="Pfam" id="PF02310">
    <property type="entry name" value="B12-binding"/>
    <property type="match status" value="1"/>
</dbReference>
<dbReference type="CDD" id="cd03679">
    <property type="entry name" value="MM_CoA_mutase_alpha_like"/>
    <property type="match status" value="1"/>
</dbReference>
<dbReference type="InterPro" id="IPR036724">
    <property type="entry name" value="Cobalamin-bd_sf"/>
</dbReference>
<dbReference type="InterPro" id="IPR006098">
    <property type="entry name" value="MMCoA_mutase_a_cat"/>
</dbReference>
<comment type="similarity">
    <text evidence="2">Belongs to the methylmalonyl-CoA mutase family.</text>
</comment>
<dbReference type="InterPro" id="IPR016176">
    <property type="entry name" value="Cbl-dep_enz_cat"/>
</dbReference>
<dbReference type="InterPro" id="IPR006159">
    <property type="entry name" value="Acid_CoA_mut_C"/>
</dbReference>
<keyword evidence="7" id="KW-0170">Cobalt</keyword>
<keyword evidence="6" id="KW-0413">Isomerase</keyword>
<dbReference type="SUPFAM" id="SSF51703">
    <property type="entry name" value="Cobalamin (vitamin B12)-dependent enzymes"/>
    <property type="match status" value="1"/>
</dbReference>
<dbReference type="NCBIfam" id="TIGR00640">
    <property type="entry name" value="acid_CoA_mut_C"/>
    <property type="match status" value="1"/>
</dbReference>
<dbReference type="NCBIfam" id="TIGR00641">
    <property type="entry name" value="acid_CoA_mut_N"/>
    <property type="match status" value="1"/>
</dbReference>
<comment type="caution">
    <text evidence="9">The sequence shown here is derived from an EMBL/GenBank/DDBJ whole genome shotgun (WGS) entry which is preliminary data.</text>
</comment>
<evidence type="ECO:0000256" key="3">
    <source>
        <dbReference type="ARBA" id="ARBA00012398"/>
    </source>
</evidence>
<dbReference type="EMBL" id="BAAADE010000003">
    <property type="protein sequence ID" value="GAA0604767.1"/>
    <property type="molecule type" value="Genomic_DNA"/>
</dbReference>
<dbReference type="CDD" id="cd02071">
    <property type="entry name" value="MM_CoA_mut_B12_BD"/>
    <property type="match status" value="1"/>
</dbReference>
<evidence type="ECO:0000256" key="2">
    <source>
        <dbReference type="ARBA" id="ARBA00008465"/>
    </source>
</evidence>
<gene>
    <name evidence="9" type="primary">scpA</name>
    <name evidence="9" type="ORF">GCM10008943_20420</name>
</gene>
<keyword evidence="4" id="KW-0846">Cobalamin</keyword>
<protein>
    <recommendedName>
        <fullName evidence="3">methylmalonyl-CoA mutase</fullName>
        <ecNumber evidence="3">5.4.99.2</ecNumber>
    </recommendedName>
</protein>
<evidence type="ECO:0000313" key="9">
    <source>
        <dbReference type="EMBL" id="GAA0604767.1"/>
    </source>
</evidence>
<evidence type="ECO:0000256" key="1">
    <source>
        <dbReference type="ARBA" id="ARBA00001922"/>
    </source>
</evidence>
<evidence type="ECO:0000256" key="6">
    <source>
        <dbReference type="ARBA" id="ARBA00023235"/>
    </source>
</evidence>
<accession>A0ABN1G614</accession>
<evidence type="ECO:0000256" key="5">
    <source>
        <dbReference type="ARBA" id="ARBA00022723"/>
    </source>
</evidence>
<dbReference type="SUPFAM" id="SSF52242">
    <property type="entry name" value="Cobalamin (vitamin B12)-binding domain"/>
    <property type="match status" value="1"/>
</dbReference>
<sequence>MTDKVNIDDWQKLAEKEIKRSPDTLTWQTPEGIPVKPLYTADDLERVQHLDTLPGFAPFVRGPRATMYAGRPWTIRQYAGFSTAEASNAFYKRNLAAGQKGLSVAFDLATHRGYDSDHPRVVGDVGKAGVAIDSVEDMKILFDGIPLKDMSVSMTMNGAVIPILANFIVAGEEQGCSRAELSGTIQNDILKEFMVRNTYIYPPEPSMRIIADIIEYTAKEMPRFNSISISGYHMQEAGSTLVQELAFTLADGREYVRAALKKGLNVDDFAGRLSFFFAIGMNFFMEAAKLRAARLLWTRIMEEFEPKKASSLMLRTHCQTSGVSLQEQDPYNNVIRTAYEAMSAALGGTQSLHTNALDEAIALPTEFSARIARNTQLILQHETGITNVVDPLAGSYYVESLTHDLAEKAWALIEEVEALGGMTKAVATGMPKRLIEEAATRRQAAVDRGDEVIVGVNKYRLENEDQLDILEIDNTAVRLAQIERIEKMKRNRDAVKVEAALKALTEVARTREGNILEAAVEAARQRATVGEISDAMRAVYGDHAAIPEVVSDVYGDAYDGDPEYQTLVERLGEFSKVLSQKPKIMVAKLGQDGHDRGAKIIASAFGDMGFDVLAGPLFQTPEEAADMAVQQKVHVVGMSSLAAGHKTLAPQLIKALKERGAGQVIVVVGGVIPRQDYDYLYENGVSAVFGPGTNVMEAARTVLDLLEGKRPNTL</sequence>
<comment type="cofactor">
    <cofactor evidence="1">
        <name>adenosylcob(III)alamin</name>
        <dbReference type="ChEBI" id="CHEBI:18408"/>
    </cofactor>
</comment>
<dbReference type="RefSeq" id="WP_343805132.1">
    <property type="nucleotide sequence ID" value="NZ_BAAADE010000003.1"/>
</dbReference>
<proteinExistence type="inferred from homology"/>
<dbReference type="InterPro" id="IPR006099">
    <property type="entry name" value="MeMalonylCoA_mutase_a/b_cat"/>
</dbReference>
<dbReference type="Gene3D" id="3.40.50.280">
    <property type="entry name" value="Cobalamin-binding domain"/>
    <property type="match status" value="1"/>
</dbReference>
<evidence type="ECO:0000313" key="10">
    <source>
        <dbReference type="Proteomes" id="UP001424441"/>
    </source>
</evidence>
<name>A0ABN1G614_9HYPH</name>